<reference evidence="11" key="1">
    <citation type="submission" date="2022-01" db="EMBL/GenBank/DDBJ databases">
        <title>Antribacter sp. nov., isolated from Guizhou of China.</title>
        <authorList>
            <person name="Chengliang C."/>
            <person name="Ya Z."/>
        </authorList>
    </citation>
    <scope>NUCLEOTIDE SEQUENCE</scope>
    <source>
        <strain evidence="11">KLBMP 9083</strain>
    </source>
</reference>
<feature type="binding site" evidence="7">
    <location>
        <position position="236"/>
    </location>
    <ligand>
        <name>a divalent metal cation</name>
        <dbReference type="ChEBI" id="CHEBI:60240"/>
    </ligand>
</feature>
<dbReference type="GO" id="GO:0051287">
    <property type="term" value="F:NAD binding"/>
    <property type="evidence" value="ECO:0007669"/>
    <property type="project" value="InterPro"/>
</dbReference>
<evidence type="ECO:0000256" key="4">
    <source>
        <dbReference type="ARBA" id="ARBA00023002"/>
    </source>
</evidence>
<gene>
    <name evidence="11" type="ORF">L1785_07465</name>
</gene>
<feature type="active site" description="Proton acceptor" evidence="5">
    <location>
        <position position="168"/>
    </location>
</feature>
<dbReference type="InterPro" id="IPR001891">
    <property type="entry name" value="Malic_OxRdtase"/>
</dbReference>
<dbReference type="PROSITE" id="PS00331">
    <property type="entry name" value="MALIC_ENZYMES"/>
    <property type="match status" value="1"/>
</dbReference>
<comment type="caution">
    <text evidence="11">The sequence shown here is derived from an EMBL/GenBank/DDBJ whole genome shotgun (WGS) entry which is preliminary data.</text>
</comment>
<proteinExistence type="inferred from homology"/>
<accession>A0AA41QCC0</accession>
<dbReference type="Pfam" id="PF03949">
    <property type="entry name" value="Malic_M"/>
    <property type="match status" value="2"/>
</dbReference>
<protein>
    <submittedName>
        <fullName evidence="11">NAD-dependent malic enzyme</fullName>
    </submittedName>
</protein>
<dbReference type="SUPFAM" id="SSF51735">
    <property type="entry name" value="NAD(P)-binding Rossmann-fold domains"/>
    <property type="match status" value="1"/>
</dbReference>
<evidence type="ECO:0000256" key="8">
    <source>
        <dbReference type="RuleBase" id="RU003427"/>
    </source>
</evidence>
<dbReference type="SMART" id="SM01274">
    <property type="entry name" value="malic"/>
    <property type="match status" value="1"/>
</dbReference>
<feature type="domain" description="Malic enzyme N-terminal" evidence="10">
    <location>
        <begin position="92"/>
        <end position="225"/>
    </location>
</feature>
<evidence type="ECO:0000259" key="10">
    <source>
        <dbReference type="SMART" id="SM01274"/>
    </source>
</evidence>
<comment type="cofactor">
    <cofactor evidence="1">
        <name>Mn(2+)</name>
        <dbReference type="ChEBI" id="CHEBI:29035"/>
    </cofactor>
</comment>
<evidence type="ECO:0000256" key="5">
    <source>
        <dbReference type="PIRSR" id="PIRSR000106-1"/>
    </source>
</evidence>
<dbReference type="Proteomes" id="UP001165405">
    <property type="component" value="Unassembled WGS sequence"/>
</dbReference>
<evidence type="ECO:0000256" key="6">
    <source>
        <dbReference type="PIRSR" id="PIRSR000106-2"/>
    </source>
</evidence>
<evidence type="ECO:0000256" key="3">
    <source>
        <dbReference type="ARBA" id="ARBA00022723"/>
    </source>
</evidence>
<evidence type="ECO:0000256" key="7">
    <source>
        <dbReference type="PIRSR" id="PIRSR000106-3"/>
    </source>
</evidence>
<evidence type="ECO:0000313" key="11">
    <source>
        <dbReference type="EMBL" id="MCF4120814.1"/>
    </source>
</evidence>
<keyword evidence="3 7" id="KW-0479">Metal-binding</keyword>
<dbReference type="EMBL" id="JAKGSG010000025">
    <property type="protein sequence ID" value="MCF4120814.1"/>
    <property type="molecule type" value="Genomic_DNA"/>
</dbReference>
<keyword evidence="12" id="KW-1185">Reference proteome</keyword>
<feature type="binding site" evidence="7">
    <location>
        <position position="210"/>
    </location>
    <ligand>
        <name>a divalent metal cation</name>
        <dbReference type="ChEBI" id="CHEBI:60240"/>
    </ligand>
</feature>
<dbReference type="RefSeq" id="WP_236088589.1">
    <property type="nucleotide sequence ID" value="NZ_JAKGSG010000025.1"/>
</dbReference>
<dbReference type="GO" id="GO:0016616">
    <property type="term" value="F:oxidoreductase activity, acting on the CH-OH group of donors, NAD or NADP as acceptor"/>
    <property type="evidence" value="ECO:0007669"/>
    <property type="project" value="InterPro"/>
</dbReference>
<comment type="similarity">
    <text evidence="2 8">Belongs to the malic enzymes family.</text>
</comment>
<dbReference type="InterPro" id="IPR037062">
    <property type="entry name" value="Malic_N_dom_sf"/>
</dbReference>
<sequence length="462" mass="48224">MSQPSPSYTITLRVEVAASQRATSTVVNAVTDAGAEVMGVDIAHSTSHGLVMDITCDTVDAGHGERVVDAINALEGAHVLKMSDSTFLMHLGGKIEVTAKVPLKTRRDLSRAYTPGVARVCLAIAEHPEDARRLTIKRNTVAVVTDGTAVLGLGDIGPAAALPVMEGKAALFKEFGGVDAWPVCLDTKDTEEIIRIVKAIAPVYGGVNLEDISAPRCFEIEARLREELDIPVFHDDQHGTAIVVLAALINALKVVGKKLDEVRIVVSGVGAAGNAIIRLLTAQGARYIVAFGREGALHAGEPTDDPHRGWIVANTNAGGFAGSLQEGLKGADVFIGVSAGDILTGEDVAQMADGAIVFALANPTPEVDPRAAAQTAAVVATGRSDHPNQINNVLAFPGLFRGLLDTGATDITTEMLRVAAVAIADVVSPEELNSAYIIPGVFDHRVAEAVADAVREQARTGS</sequence>
<name>A0AA41QCC0_9MICO</name>
<dbReference type="Gene3D" id="3.40.50.720">
    <property type="entry name" value="NAD(P)-binding Rossmann-like Domain"/>
    <property type="match status" value="1"/>
</dbReference>
<dbReference type="InterPro" id="IPR015884">
    <property type="entry name" value="Malic_enzyme_CS"/>
</dbReference>
<feature type="domain" description="Malic enzyme NAD-binding" evidence="9">
    <location>
        <begin position="237"/>
        <end position="459"/>
    </location>
</feature>
<comment type="cofactor">
    <cofactor evidence="7">
        <name>Mg(2+)</name>
        <dbReference type="ChEBI" id="CHEBI:18420"/>
    </cofactor>
    <cofactor evidence="7">
        <name>Mn(2+)</name>
        <dbReference type="ChEBI" id="CHEBI:29035"/>
    </cofactor>
    <text evidence="7">Divalent metal cations. Prefers magnesium or manganese.</text>
</comment>
<feature type="binding site" evidence="7">
    <location>
        <position position="211"/>
    </location>
    <ligand>
        <name>a divalent metal cation</name>
        <dbReference type="ChEBI" id="CHEBI:60240"/>
    </ligand>
</feature>
<evidence type="ECO:0000256" key="2">
    <source>
        <dbReference type="ARBA" id="ARBA00008785"/>
    </source>
</evidence>
<dbReference type="InterPro" id="IPR012301">
    <property type="entry name" value="Malic_N_dom"/>
</dbReference>
<dbReference type="FunFam" id="3.40.50.10380:FF:000003">
    <property type="entry name" value="NADP-dependent malic enzyme"/>
    <property type="match status" value="1"/>
</dbReference>
<dbReference type="InterPro" id="IPR046346">
    <property type="entry name" value="Aminoacid_DH-like_N_sf"/>
</dbReference>
<dbReference type="PANTHER" id="PTHR43237">
    <property type="entry name" value="NADP-DEPENDENT MALIC ENZYME"/>
    <property type="match status" value="1"/>
</dbReference>
<dbReference type="InterPro" id="IPR045213">
    <property type="entry name" value="Malic_NAD-bd_bact_type"/>
</dbReference>
<keyword evidence="4" id="KW-0560">Oxidoreductase</keyword>
<dbReference type="GO" id="GO:0046872">
    <property type="term" value="F:metal ion binding"/>
    <property type="evidence" value="ECO:0007669"/>
    <property type="project" value="UniProtKB-KW"/>
</dbReference>
<dbReference type="PANTHER" id="PTHR43237:SF4">
    <property type="entry name" value="NADP-DEPENDENT MALIC ENZYME"/>
    <property type="match status" value="1"/>
</dbReference>
<dbReference type="Gene3D" id="3.40.50.10380">
    <property type="entry name" value="Malic enzyme, N-terminal domain"/>
    <property type="match status" value="1"/>
</dbReference>
<dbReference type="GO" id="GO:0004470">
    <property type="term" value="F:malic enzyme activity"/>
    <property type="evidence" value="ECO:0007669"/>
    <property type="project" value="InterPro"/>
</dbReference>
<dbReference type="SUPFAM" id="SSF53223">
    <property type="entry name" value="Aminoacid dehydrogenase-like, N-terminal domain"/>
    <property type="match status" value="1"/>
</dbReference>
<dbReference type="CDD" id="cd05311">
    <property type="entry name" value="NAD_bind_2_malic_enz"/>
    <property type="match status" value="1"/>
</dbReference>
<evidence type="ECO:0000256" key="1">
    <source>
        <dbReference type="ARBA" id="ARBA00001936"/>
    </source>
</evidence>
<dbReference type="InterPro" id="IPR012302">
    <property type="entry name" value="Malic_NAD-bd"/>
</dbReference>
<feature type="active site" description="Proton donor" evidence="5">
    <location>
        <position position="113"/>
    </location>
</feature>
<evidence type="ECO:0000259" key="9">
    <source>
        <dbReference type="SMART" id="SM00919"/>
    </source>
</evidence>
<evidence type="ECO:0000313" key="12">
    <source>
        <dbReference type="Proteomes" id="UP001165405"/>
    </source>
</evidence>
<dbReference type="Pfam" id="PF00390">
    <property type="entry name" value="malic"/>
    <property type="match status" value="1"/>
</dbReference>
<feature type="binding site" evidence="6">
    <location>
        <position position="362"/>
    </location>
    <ligand>
        <name>(S)-malate</name>
        <dbReference type="ChEBI" id="CHEBI:15589"/>
    </ligand>
</feature>
<dbReference type="InterPro" id="IPR036291">
    <property type="entry name" value="NAD(P)-bd_dom_sf"/>
</dbReference>
<dbReference type="PIRSF" id="PIRSF000106">
    <property type="entry name" value="ME"/>
    <property type="match status" value="1"/>
</dbReference>
<dbReference type="InterPro" id="IPR051674">
    <property type="entry name" value="Malate_Decarboxylase"/>
</dbReference>
<dbReference type="AlphaFoldDB" id="A0AA41QCC0"/>
<dbReference type="SMART" id="SM00919">
    <property type="entry name" value="Malic_M"/>
    <property type="match status" value="1"/>
</dbReference>
<feature type="binding site" evidence="6">
    <location>
        <position position="391"/>
    </location>
    <ligand>
        <name>(S)-malate</name>
        <dbReference type="ChEBI" id="CHEBI:15589"/>
    </ligand>
</feature>
<organism evidence="11 12">
    <name type="scientific">Antribacter soli</name>
    <dbReference type="NCBI Taxonomy" id="2910976"/>
    <lineage>
        <taxon>Bacteria</taxon>
        <taxon>Bacillati</taxon>
        <taxon>Actinomycetota</taxon>
        <taxon>Actinomycetes</taxon>
        <taxon>Micrococcales</taxon>
        <taxon>Promicromonosporaceae</taxon>
        <taxon>Antribacter</taxon>
    </lineage>
</organism>
<dbReference type="PRINTS" id="PR00072">
    <property type="entry name" value="MALOXRDTASE"/>
</dbReference>